<comment type="caution">
    <text evidence="6">The sequence shown here is derived from an EMBL/GenBank/DDBJ whole genome shotgun (WGS) entry which is preliminary data.</text>
</comment>
<evidence type="ECO:0000256" key="4">
    <source>
        <dbReference type="PROSITE-ProRule" id="PRU00335"/>
    </source>
</evidence>
<dbReference type="InterPro" id="IPR001647">
    <property type="entry name" value="HTH_TetR"/>
</dbReference>
<evidence type="ECO:0000256" key="2">
    <source>
        <dbReference type="ARBA" id="ARBA00023125"/>
    </source>
</evidence>
<dbReference type="Pfam" id="PF00440">
    <property type="entry name" value="TetR_N"/>
    <property type="match status" value="1"/>
</dbReference>
<sequence>MAPLNDEQLHQIRDERKEQIMDAALKVFSRRGIAGTKMSMIAAEAGISHGLLYHYFKSKDELFTTLVQMAMLGAQDAMKSIYDLQGSPLDKIKYLTKEILDESGRPYFMLIHQARTSEGVPEKVKELIAQYSLKSFVNELLPVFREGQQSGEIAAGDPAELIAAYLSVLSSLMMLNAQDEDTYRLPSSDILMRLVTGP</sequence>
<dbReference type="PANTHER" id="PTHR30055">
    <property type="entry name" value="HTH-TYPE TRANSCRIPTIONAL REGULATOR RUTR"/>
    <property type="match status" value="1"/>
</dbReference>
<accession>A0A2T6G7D9</accession>
<dbReference type="AlphaFoldDB" id="A0A2T6G7D9"/>
<dbReference type="InterPro" id="IPR036271">
    <property type="entry name" value="Tet_transcr_reg_TetR-rel_C_sf"/>
</dbReference>
<dbReference type="EMBL" id="PYHP01000018">
    <property type="protein sequence ID" value="PUA40060.1"/>
    <property type="molecule type" value="Genomic_DNA"/>
</dbReference>
<dbReference type="PRINTS" id="PR00455">
    <property type="entry name" value="HTHTETR"/>
</dbReference>
<evidence type="ECO:0000259" key="5">
    <source>
        <dbReference type="PROSITE" id="PS50977"/>
    </source>
</evidence>
<dbReference type="PROSITE" id="PS50977">
    <property type="entry name" value="HTH_TETR_2"/>
    <property type="match status" value="1"/>
</dbReference>
<dbReference type="PANTHER" id="PTHR30055:SF234">
    <property type="entry name" value="HTH-TYPE TRANSCRIPTIONAL REGULATOR BETI"/>
    <property type="match status" value="1"/>
</dbReference>
<organism evidence="6 7">
    <name type="scientific">Paenibacillus elgii</name>
    <dbReference type="NCBI Taxonomy" id="189691"/>
    <lineage>
        <taxon>Bacteria</taxon>
        <taxon>Bacillati</taxon>
        <taxon>Bacillota</taxon>
        <taxon>Bacilli</taxon>
        <taxon>Bacillales</taxon>
        <taxon>Paenibacillaceae</taxon>
        <taxon>Paenibacillus</taxon>
    </lineage>
</organism>
<dbReference type="RefSeq" id="WP_108530657.1">
    <property type="nucleotide sequence ID" value="NZ_PYHP01000018.1"/>
</dbReference>
<keyword evidence="1" id="KW-0805">Transcription regulation</keyword>
<evidence type="ECO:0000256" key="1">
    <source>
        <dbReference type="ARBA" id="ARBA00023015"/>
    </source>
</evidence>
<dbReference type="GO" id="GO:0000976">
    <property type="term" value="F:transcription cis-regulatory region binding"/>
    <property type="evidence" value="ECO:0007669"/>
    <property type="project" value="TreeGrafter"/>
</dbReference>
<dbReference type="InterPro" id="IPR050109">
    <property type="entry name" value="HTH-type_TetR-like_transc_reg"/>
</dbReference>
<evidence type="ECO:0000313" key="6">
    <source>
        <dbReference type="EMBL" id="PUA40060.1"/>
    </source>
</evidence>
<feature type="DNA-binding region" description="H-T-H motif" evidence="4">
    <location>
        <begin position="37"/>
        <end position="56"/>
    </location>
</feature>
<reference evidence="6 7" key="1">
    <citation type="submission" date="2018-03" db="EMBL/GenBank/DDBJ databases">
        <title>Genome sequence of Paenibacillus elgii strain AC13 an antimicrobial compound producing bacteria.</title>
        <authorList>
            <person name="Kurokawa A.S."/>
            <person name="Araujo J.F."/>
            <person name="Costa R.A."/>
            <person name="Ortega D.B."/>
            <person name="Pires A.S."/>
            <person name="Pappas G.J.Jr."/>
            <person name="Franco O.L."/>
            <person name="Barreto C."/>
            <person name="Magalhaes B.S."/>
            <person name="Kruger R.H."/>
        </authorList>
    </citation>
    <scope>NUCLEOTIDE SEQUENCE [LARGE SCALE GENOMIC DNA]</scope>
    <source>
        <strain evidence="6 7">AC13</strain>
    </source>
</reference>
<dbReference type="SUPFAM" id="SSF46689">
    <property type="entry name" value="Homeodomain-like"/>
    <property type="match status" value="1"/>
</dbReference>
<evidence type="ECO:0000313" key="7">
    <source>
        <dbReference type="Proteomes" id="UP000244184"/>
    </source>
</evidence>
<name>A0A2T6G7D9_9BACL</name>
<evidence type="ECO:0000256" key="3">
    <source>
        <dbReference type="ARBA" id="ARBA00023163"/>
    </source>
</evidence>
<dbReference type="Proteomes" id="UP000244184">
    <property type="component" value="Unassembled WGS sequence"/>
</dbReference>
<dbReference type="InterPro" id="IPR009057">
    <property type="entry name" value="Homeodomain-like_sf"/>
</dbReference>
<protein>
    <submittedName>
        <fullName evidence="6">TetR family transcriptional regulator</fullName>
    </submittedName>
</protein>
<dbReference type="SUPFAM" id="SSF48498">
    <property type="entry name" value="Tetracyclin repressor-like, C-terminal domain"/>
    <property type="match status" value="1"/>
</dbReference>
<feature type="domain" description="HTH tetR-type" evidence="5">
    <location>
        <begin position="14"/>
        <end position="74"/>
    </location>
</feature>
<dbReference type="Gene3D" id="1.10.357.10">
    <property type="entry name" value="Tetracycline Repressor, domain 2"/>
    <property type="match status" value="1"/>
</dbReference>
<proteinExistence type="predicted"/>
<gene>
    <name evidence="6" type="ORF">C8Z91_06065</name>
</gene>
<keyword evidence="3" id="KW-0804">Transcription</keyword>
<dbReference type="GO" id="GO:0003700">
    <property type="term" value="F:DNA-binding transcription factor activity"/>
    <property type="evidence" value="ECO:0007669"/>
    <property type="project" value="TreeGrafter"/>
</dbReference>
<keyword evidence="2 4" id="KW-0238">DNA-binding</keyword>